<evidence type="ECO:0000313" key="2">
    <source>
        <dbReference type="EMBL" id="BBE20118.1"/>
    </source>
</evidence>
<dbReference type="InterPro" id="IPR051918">
    <property type="entry name" value="STPP_CPPED1"/>
</dbReference>
<dbReference type="KEGG" id="anf:AQPE_4309"/>
<dbReference type="PROSITE" id="PS51257">
    <property type="entry name" value="PROKAR_LIPOPROTEIN"/>
    <property type="match status" value="1"/>
</dbReference>
<dbReference type="InterPro" id="IPR029052">
    <property type="entry name" value="Metallo-depent_PP-like"/>
</dbReference>
<dbReference type="RefSeq" id="WP_318348294.1">
    <property type="nucleotide sequence ID" value="NZ_AP018694.1"/>
</dbReference>
<evidence type="ECO:0000313" key="3">
    <source>
        <dbReference type="Proteomes" id="UP001193389"/>
    </source>
</evidence>
<dbReference type="Gene3D" id="3.60.21.10">
    <property type="match status" value="1"/>
</dbReference>
<dbReference type="PANTHER" id="PTHR43143">
    <property type="entry name" value="METALLOPHOSPHOESTERASE, CALCINEURIN SUPERFAMILY"/>
    <property type="match status" value="1"/>
</dbReference>
<dbReference type="SUPFAM" id="SSF56300">
    <property type="entry name" value="Metallo-dependent phosphatases"/>
    <property type="match status" value="1"/>
</dbReference>
<reference evidence="2" key="1">
    <citation type="journal article" date="2020" name="Int. J. Syst. Evol. Microbiol.">
        <title>Aquipluma nitroreducens gen. nov. sp. nov., a novel facultatively anaerobic bacterium isolated from a freshwater lake.</title>
        <authorList>
            <person name="Watanabe M."/>
            <person name="Kojima H."/>
            <person name="Fukui M."/>
        </authorList>
    </citation>
    <scope>NUCLEOTIDE SEQUENCE</scope>
    <source>
        <strain evidence="2">MeG22</strain>
    </source>
</reference>
<keyword evidence="3" id="KW-1185">Reference proteome</keyword>
<dbReference type="InterPro" id="IPR004843">
    <property type="entry name" value="Calcineurin-like_PHP"/>
</dbReference>
<organism evidence="2 3">
    <name type="scientific">Aquipluma nitroreducens</name>
    <dbReference type="NCBI Taxonomy" id="2010828"/>
    <lineage>
        <taxon>Bacteria</taxon>
        <taxon>Pseudomonadati</taxon>
        <taxon>Bacteroidota</taxon>
        <taxon>Bacteroidia</taxon>
        <taxon>Marinilabiliales</taxon>
        <taxon>Prolixibacteraceae</taxon>
        <taxon>Aquipluma</taxon>
    </lineage>
</organism>
<gene>
    <name evidence="2" type="ORF">AQPE_4309</name>
</gene>
<name>A0A5K7SEW6_9BACT</name>
<dbReference type="AlphaFoldDB" id="A0A5K7SEW6"/>
<protein>
    <submittedName>
        <fullName evidence="2">Calcineurin superfamily phosphohydrolase</fullName>
    </submittedName>
</protein>
<dbReference type="PANTHER" id="PTHR43143:SF1">
    <property type="entry name" value="SERINE_THREONINE-PROTEIN PHOSPHATASE CPPED1"/>
    <property type="match status" value="1"/>
</dbReference>
<evidence type="ECO:0000259" key="1">
    <source>
        <dbReference type="Pfam" id="PF00149"/>
    </source>
</evidence>
<feature type="domain" description="Calcineurin-like phosphoesterase" evidence="1">
    <location>
        <begin position="57"/>
        <end position="223"/>
    </location>
</feature>
<dbReference type="GO" id="GO:0016787">
    <property type="term" value="F:hydrolase activity"/>
    <property type="evidence" value="ECO:0007669"/>
    <property type="project" value="InterPro"/>
</dbReference>
<dbReference type="EMBL" id="AP018694">
    <property type="protein sequence ID" value="BBE20118.1"/>
    <property type="molecule type" value="Genomic_DNA"/>
</dbReference>
<dbReference type="Proteomes" id="UP001193389">
    <property type="component" value="Chromosome"/>
</dbReference>
<accession>A0A5K7SEW6</accession>
<dbReference type="Pfam" id="PF00149">
    <property type="entry name" value="Metallophos"/>
    <property type="match status" value="1"/>
</dbReference>
<sequence length="261" mass="30089">MKTIYNGMMVMVLLVICSCSKLTQYSPYDANTEHSNVNSQNISEILSKQQPGDSLVFIAISDTHTDYSDLRAAVTTINEMEGISFVMVCGDITDWGLFKELDDYYHLISRLNIPFVTLIGNHDYLSNGKLIFNKMFGPTNYYFDIGNYRMVVFDNVVWENGNQEPDFEWFQQTLNIPKGMTSITCFHIHRFDPQLDNGYADKMLGIIEKYPVSLSIFGHGHDYWEEEVNNRRYLMVPDITMRNMTKITLANKTATIQILSF</sequence>
<proteinExistence type="predicted"/>